<organism evidence="3 4">
    <name type="scientific">Ferroacidibacillus organovorans</name>
    <dbReference type="NCBI Taxonomy" id="1765683"/>
    <lineage>
        <taxon>Bacteria</taxon>
        <taxon>Bacillati</taxon>
        <taxon>Bacillota</taxon>
        <taxon>Bacilli</taxon>
        <taxon>Bacillales</taxon>
        <taxon>Alicyclobacillaceae</taxon>
        <taxon>Ferroacidibacillus</taxon>
    </lineage>
</organism>
<keyword evidence="4" id="KW-1185">Reference proteome</keyword>
<dbReference type="OrthoDB" id="2376477at2"/>
<proteinExistence type="predicted"/>
<dbReference type="AlphaFoldDB" id="A0A101XRR6"/>
<reference evidence="3 4" key="1">
    <citation type="submission" date="2015-12" db="EMBL/GenBank/DDBJ databases">
        <title>Draft genome sequence of Acidibacillus ferrooxidans ITV001, isolated from a chalcopyrite acid mine drainage site in Brazil.</title>
        <authorList>
            <person name="Dall'Agnol H."/>
            <person name="Nancucheo I."/>
            <person name="Johnson B."/>
            <person name="Oliveira R."/>
            <person name="Leite L."/>
            <person name="Pylro V."/>
            <person name="Nunes G.L."/>
            <person name="Tzotzos G."/>
            <person name="Fernandes G.R."/>
            <person name="Dutra J."/>
            <person name="Orellana S.C."/>
            <person name="Oliveira G."/>
        </authorList>
    </citation>
    <scope>NUCLEOTIDE SEQUENCE [LARGE SCALE GENOMIC DNA]</scope>
    <source>
        <strain evidence="4">ITV01</strain>
    </source>
</reference>
<evidence type="ECO:0000313" key="4">
    <source>
        <dbReference type="Proteomes" id="UP000053557"/>
    </source>
</evidence>
<keyword evidence="2" id="KW-1133">Transmembrane helix</keyword>
<accession>A0A101XRR6</accession>
<sequence length="175" mass="20065">MKRSLPFGYKREPRLMFSVLSLILAIALVIFLIANTIFALNPFQTGNPLMSEVTVGERVIGDWQYNGENQQGQLVFYNGYQSVIMPGNSKTFAADGEYVNIISHTHDTLTYETALNSELINIKSIAAVLLLFLLLIMMPFVINRYNRKTRQRSASTKRRKNNSSHFHAIRHRRSR</sequence>
<keyword evidence="2" id="KW-0812">Transmembrane</keyword>
<dbReference type="RefSeq" id="WP_067714333.1">
    <property type="nucleotide sequence ID" value="NZ_LPVJ01000019.1"/>
</dbReference>
<dbReference type="Proteomes" id="UP000053557">
    <property type="component" value="Unassembled WGS sequence"/>
</dbReference>
<protein>
    <submittedName>
        <fullName evidence="3">Uncharacterized protein</fullName>
    </submittedName>
</protein>
<dbReference type="EMBL" id="LPVJ01000019">
    <property type="protein sequence ID" value="KUO96329.1"/>
    <property type="molecule type" value="Genomic_DNA"/>
</dbReference>
<name>A0A101XRR6_9BACL</name>
<evidence type="ECO:0000256" key="2">
    <source>
        <dbReference type="SAM" id="Phobius"/>
    </source>
</evidence>
<feature type="transmembrane region" description="Helical" evidence="2">
    <location>
        <begin position="20"/>
        <end position="40"/>
    </location>
</feature>
<feature type="region of interest" description="Disordered" evidence="1">
    <location>
        <begin position="149"/>
        <end position="175"/>
    </location>
</feature>
<feature type="transmembrane region" description="Helical" evidence="2">
    <location>
        <begin position="120"/>
        <end position="142"/>
    </location>
</feature>
<comment type="caution">
    <text evidence="3">The sequence shown here is derived from an EMBL/GenBank/DDBJ whole genome shotgun (WGS) entry which is preliminary data.</text>
</comment>
<evidence type="ECO:0000256" key="1">
    <source>
        <dbReference type="SAM" id="MobiDB-lite"/>
    </source>
</evidence>
<evidence type="ECO:0000313" key="3">
    <source>
        <dbReference type="EMBL" id="KUO96329.1"/>
    </source>
</evidence>
<gene>
    <name evidence="3" type="ORF">ATW55_03750</name>
</gene>
<keyword evidence="2" id="KW-0472">Membrane</keyword>